<dbReference type="OrthoDB" id="5006537at2"/>
<comment type="caution">
    <text evidence="2">The sequence shown here is derived from an EMBL/GenBank/DDBJ whole genome shotgun (WGS) entry which is preliminary data.</text>
</comment>
<dbReference type="AlphaFoldDB" id="A0A4Q2KSW2"/>
<dbReference type="RefSeq" id="WP_129521863.1">
    <property type="nucleotide sequence ID" value="NZ_SDPN01000037.1"/>
</dbReference>
<evidence type="ECO:0000256" key="1">
    <source>
        <dbReference type="SAM" id="MobiDB-lite"/>
    </source>
</evidence>
<sequence>MDASEGRVRALQRIAYGADATDAERARAVAELDELVVHGGDRDEVGRAGGAGDRGEGEGPGVGEGSGAVEGPGAGEAADETEGDAAGPPDDDASGRARLVRWTAAAGGIGLLFGAALGWAAGQRVAMDSAAPTVSASPTEEPGTPLEDTDLLPLFDRLPLADESARVASVDDAIDPESVRLLATRVDGPAAFLTRTVDGENVCLVLLLPAGPSRIECTVDGLLPADGLSILYGAQGYGLAAARLATTGTVSLGLIVTF</sequence>
<evidence type="ECO:0000313" key="2">
    <source>
        <dbReference type="EMBL" id="RXZ67869.1"/>
    </source>
</evidence>
<reference evidence="2 3" key="1">
    <citation type="submission" date="2019-01" db="EMBL/GenBank/DDBJ databases">
        <title>Agromyces.</title>
        <authorList>
            <person name="Li J."/>
        </authorList>
    </citation>
    <scope>NUCLEOTIDE SEQUENCE [LARGE SCALE GENOMIC DNA]</scope>
    <source>
        <strain evidence="2 3">DSM 15934</strain>
    </source>
</reference>
<feature type="compositionally biased region" description="Gly residues" evidence="1">
    <location>
        <begin position="47"/>
        <end position="74"/>
    </location>
</feature>
<protein>
    <submittedName>
        <fullName evidence="2">Uncharacterized protein</fullName>
    </submittedName>
</protein>
<keyword evidence="3" id="KW-1185">Reference proteome</keyword>
<feature type="compositionally biased region" description="Basic and acidic residues" evidence="1">
    <location>
        <begin position="37"/>
        <end position="46"/>
    </location>
</feature>
<evidence type="ECO:0000313" key="3">
    <source>
        <dbReference type="Proteomes" id="UP000293865"/>
    </source>
</evidence>
<feature type="region of interest" description="Disordered" evidence="1">
    <location>
        <begin position="37"/>
        <end position="94"/>
    </location>
</feature>
<dbReference type="Proteomes" id="UP000293865">
    <property type="component" value="Unassembled WGS sequence"/>
</dbReference>
<accession>A0A4Q2KSW2</accession>
<organism evidence="2 3">
    <name type="scientific">Agromyces albus</name>
    <dbReference type="NCBI Taxonomy" id="205332"/>
    <lineage>
        <taxon>Bacteria</taxon>
        <taxon>Bacillati</taxon>
        <taxon>Actinomycetota</taxon>
        <taxon>Actinomycetes</taxon>
        <taxon>Micrococcales</taxon>
        <taxon>Microbacteriaceae</taxon>
        <taxon>Agromyces</taxon>
    </lineage>
</organism>
<dbReference type="EMBL" id="SDPN01000037">
    <property type="protein sequence ID" value="RXZ67869.1"/>
    <property type="molecule type" value="Genomic_DNA"/>
</dbReference>
<name>A0A4Q2KSW2_9MICO</name>
<proteinExistence type="predicted"/>
<gene>
    <name evidence="2" type="ORF">ESP51_15835</name>
</gene>